<comment type="caution">
    <text evidence="3">The sequence shown here is derived from an EMBL/GenBank/DDBJ whole genome shotgun (WGS) entry which is preliminary data.</text>
</comment>
<protein>
    <submittedName>
        <fullName evidence="3">Endonuclease/exonuclease/phosphatase family metal-dependent hydrolase</fullName>
    </submittedName>
</protein>
<dbReference type="CDD" id="cd09083">
    <property type="entry name" value="EEP-1"/>
    <property type="match status" value="1"/>
</dbReference>
<proteinExistence type="predicted"/>
<dbReference type="InterPro" id="IPR036691">
    <property type="entry name" value="Endo/exonu/phosph_ase_sf"/>
</dbReference>
<dbReference type="EMBL" id="JACCFQ010000001">
    <property type="protein sequence ID" value="NYJ18061.1"/>
    <property type="molecule type" value="Genomic_DNA"/>
</dbReference>
<accession>A0A7Z0EAT7</accession>
<feature type="region of interest" description="Disordered" evidence="1">
    <location>
        <begin position="1"/>
        <end position="27"/>
    </location>
</feature>
<dbReference type="Proteomes" id="UP000560069">
    <property type="component" value="Unassembled WGS sequence"/>
</dbReference>
<dbReference type="RefSeq" id="WP_246310405.1">
    <property type="nucleotide sequence ID" value="NZ_BAAALK010000007.1"/>
</dbReference>
<dbReference type="Pfam" id="PF03372">
    <property type="entry name" value="Exo_endo_phos"/>
    <property type="match status" value="1"/>
</dbReference>
<dbReference type="GO" id="GO:0004519">
    <property type="term" value="F:endonuclease activity"/>
    <property type="evidence" value="ECO:0007669"/>
    <property type="project" value="UniProtKB-KW"/>
</dbReference>
<organism evidence="3 4">
    <name type="scientific">Nesterenkonia sandarakina</name>
    <dbReference type="NCBI Taxonomy" id="272918"/>
    <lineage>
        <taxon>Bacteria</taxon>
        <taxon>Bacillati</taxon>
        <taxon>Actinomycetota</taxon>
        <taxon>Actinomycetes</taxon>
        <taxon>Micrococcales</taxon>
        <taxon>Micrococcaceae</taxon>
        <taxon>Nesterenkonia</taxon>
    </lineage>
</organism>
<keyword evidence="3" id="KW-0540">Nuclease</keyword>
<reference evidence="3 4" key="1">
    <citation type="submission" date="2020-07" db="EMBL/GenBank/DDBJ databases">
        <title>Sequencing the genomes of 1000 actinobacteria strains.</title>
        <authorList>
            <person name="Klenk H.-P."/>
        </authorList>
    </citation>
    <scope>NUCLEOTIDE SEQUENCE [LARGE SCALE GENOMIC DNA]</scope>
    <source>
        <strain evidence="3 4">DSM 15664</strain>
    </source>
</reference>
<dbReference type="SUPFAM" id="SSF56219">
    <property type="entry name" value="DNase I-like"/>
    <property type="match status" value="1"/>
</dbReference>
<evidence type="ECO:0000313" key="4">
    <source>
        <dbReference type="Proteomes" id="UP000560069"/>
    </source>
</evidence>
<name>A0A7Z0EAT7_9MICC</name>
<evidence type="ECO:0000259" key="2">
    <source>
        <dbReference type="Pfam" id="PF03372"/>
    </source>
</evidence>
<keyword evidence="4" id="KW-1185">Reference proteome</keyword>
<dbReference type="InterPro" id="IPR005135">
    <property type="entry name" value="Endo/exonuclease/phosphatase"/>
</dbReference>
<keyword evidence="3" id="KW-0378">Hydrolase</keyword>
<keyword evidence="3" id="KW-0269">Exonuclease</keyword>
<evidence type="ECO:0000313" key="3">
    <source>
        <dbReference type="EMBL" id="NYJ18061.1"/>
    </source>
</evidence>
<keyword evidence="3" id="KW-0255">Endonuclease</keyword>
<feature type="domain" description="Endonuclease/exonuclease/phosphatase" evidence="2">
    <location>
        <begin position="45"/>
        <end position="290"/>
    </location>
</feature>
<dbReference type="GO" id="GO:0004527">
    <property type="term" value="F:exonuclease activity"/>
    <property type="evidence" value="ECO:0007669"/>
    <property type="project" value="UniProtKB-KW"/>
</dbReference>
<dbReference type="AlphaFoldDB" id="A0A7Z0EAT7"/>
<gene>
    <name evidence="3" type="ORF">HNR11_002595</name>
</gene>
<sequence>MTAEQAGAPMDSAGSPGSGVGAEHSRLRSESALIGPVPAPGLHVMTWNIRRRSFALHPRRADRWRRRAPGVRSLLKTERPALLGVQEALADQAGFVAEALGGGHRFVGHGRGPHGHGEASPIYYDTERLELLDWEQRALSDTPHHPGSRSWGNLIPRIMVVAKFRDRATATTFLAVNTHLDHLSLSSRLSSVESIRELITGSELPGVVLGDMNAGPRSAPIRELLRGQALVDAWAVAERRESPEWGTFANYQEPRRDRARIDWIMVTPQVHVGRAVINTRRGPRGWASDHLPVQAVLHLDEAGGAR</sequence>
<evidence type="ECO:0000256" key="1">
    <source>
        <dbReference type="SAM" id="MobiDB-lite"/>
    </source>
</evidence>
<dbReference type="Gene3D" id="3.60.10.10">
    <property type="entry name" value="Endonuclease/exonuclease/phosphatase"/>
    <property type="match status" value="1"/>
</dbReference>